<dbReference type="InterPro" id="IPR005064">
    <property type="entry name" value="BUG"/>
</dbReference>
<protein>
    <submittedName>
        <fullName evidence="3">Tricarboxylate transport protein TctC</fullName>
    </submittedName>
</protein>
<evidence type="ECO:0000313" key="4">
    <source>
        <dbReference type="Proteomes" id="UP000028252"/>
    </source>
</evidence>
<dbReference type="Pfam" id="PF03401">
    <property type="entry name" value="TctC"/>
    <property type="match status" value="1"/>
</dbReference>
<dbReference type="EMBL" id="JMQN01000012">
    <property type="protein sequence ID" value="KEA65227.1"/>
    <property type="molecule type" value="Genomic_DNA"/>
</dbReference>
<dbReference type="PANTHER" id="PTHR42928:SF5">
    <property type="entry name" value="BLR1237 PROTEIN"/>
    <property type="match status" value="1"/>
</dbReference>
<dbReference type="AlphaFoldDB" id="A0A081G372"/>
<evidence type="ECO:0000256" key="2">
    <source>
        <dbReference type="SAM" id="SignalP"/>
    </source>
</evidence>
<gene>
    <name evidence="3" type="ORF">ADIMK_0549</name>
</gene>
<sequence length="316" mass="33348">MKKQFKTLLAAAAVVAAPLLISPAASAADYPSRPVKFVVPWPPGDLEDLLTRLIAEEMTNETGKPATVVNKPGGGGIIGAADVANTPPNGLTIGSFVVDIVSTYVAAGNAPYDKDTFEPVGIFLDYPFVIATKSDAPYNNLKELAEYSKTHDVSLGHFGYQALPTALTFKAAMQEGIKFKSDAPFDSIDCSTLATGDADIINTTTQTILACLKSGEVKVIASITNERIGLAPDVPTLAEQTGIKQTLWNGLFVKKGTPAEIKARIAEVAKAALEGPRAAEIAKTTGAGIYWTDGAAAEQRVADDFEASKELLKFMK</sequence>
<name>A0A081G372_9GAMM</name>
<dbReference type="Gene3D" id="3.40.190.150">
    <property type="entry name" value="Bordetella uptake gene, domain 1"/>
    <property type="match status" value="1"/>
</dbReference>
<comment type="caution">
    <text evidence="3">The sequence shown here is derived from an EMBL/GenBank/DDBJ whole genome shotgun (WGS) entry which is preliminary data.</text>
</comment>
<keyword evidence="4" id="KW-1185">Reference proteome</keyword>
<proteinExistence type="inferred from homology"/>
<accession>A0A081G372</accession>
<evidence type="ECO:0000256" key="1">
    <source>
        <dbReference type="ARBA" id="ARBA00006987"/>
    </source>
</evidence>
<dbReference type="PATRIC" id="fig|1232683.4.peg.541"/>
<dbReference type="RefSeq" id="WP_036183339.1">
    <property type="nucleotide sequence ID" value="NZ_JMQN01000012.1"/>
</dbReference>
<dbReference type="OrthoDB" id="5171643at2"/>
<dbReference type="PANTHER" id="PTHR42928">
    <property type="entry name" value="TRICARBOXYLATE-BINDING PROTEIN"/>
    <property type="match status" value="1"/>
</dbReference>
<dbReference type="PIRSF" id="PIRSF017082">
    <property type="entry name" value="YflP"/>
    <property type="match status" value="1"/>
</dbReference>
<feature type="chain" id="PRO_5001757646" evidence="2">
    <location>
        <begin position="28"/>
        <end position="316"/>
    </location>
</feature>
<comment type="similarity">
    <text evidence="1">Belongs to the UPF0065 (bug) family.</text>
</comment>
<dbReference type="Gene3D" id="3.40.190.10">
    <property type="entry name" value="Periplasmic binding protein-like II"/>
    <property type="match status" value="1"/>
</dbReference>
<dbReference type="eggNOG" id="COG3181">
    <property type="taxonomic scope" value="Bacteria"/>
</dbReference>
<dbReference type="InterPro" id="IPR042100">
    <property type="entry name" value="Bug_dom1"/>
</dbReference>
<dbReference type="Proteomes" id="UP000028252">
    <property type="component" value="Unassembled WGS sequence"/>
</dbReference>
<reference evidence="3 4" key="1">
    <citation type="submission" date="2014-04" db="EMBL/GenBank/DDBJ databases">
        <title>Marinobacterium kochiensis sp. nov., isolated from sediment sample collected from Kochi backwaters in Kerala, India.</title>
        <authorList>
            <person name="Singh A."/>
            <person name="Pinnaka A.K."/>
        </authorList>
    </citation>
    <scope>NUCLEOTIDE SEQUENCE [LARGE SCALE GENOMIC DNA]</scope>
    <source>
        <strain evidence="3 4">AK27</strain>
    </source>
</reference>
<evidence type="ECO:0000313" key="3">
    <source>
        <dbReference type="EMBL" id="KEA65227.1"/>
    </source>
</evidence>
<keyword evidence="2" id="KW-0732">Signal</keyword>
<feature type="signal peptide" evidence="2">
    <location>
        <begin position="1"/>
        <end position="27"/>
    </location>
</feature>
<dbReference type="STRING" id="1232683.ADIMK_0549"/>
<dbReference type="CDD" id="cd07012">
    <property type="entry name" value="PBP2_Bug_TTT"/>
    <property type="match status" value="1"/>
</dbReference>
<organism evidence="3 4">
    <name type="scientific">Marinobacterium lacunae</name>
    <dbReference type="NCBI Taxonomy" id="1232683"/>
    <lineage>
        <taxon>Bacteria</taxon>
        <taxon>Pseudomonadati</taxon>
        <taxon>Pseudomonadota</taxon>
        <taxon>Gammaproteobacteria</taxon>
        <taxon>Oceanospirillales</taxon>
        <taxon>Oceanospirillaceae</taxon>
        <taxon>Marinobacterium</taxon>
    </lineage>
</organism>